<dbReference type="EMBL" id="GECZ01008932">
    <property type="protein sequence ID" value="JAS60837.1"/>
    <property type="molecule type" value="Transcribed_RNA"/>
</dbReference>
<dbReference type="Gene3D" id="4.10.95.10">
    <property type="entry name" value="Cytochrome c oxidase, subunit VIa"/>
    <property type="match status" value="1"/>
</dbReference>
<evidence type="ECO:0000313" key="7">
    <source>
        <dbReference type="EMBL" id="JAS60837.1"/>
    </source>
</evidence>
<dbReference type="GO" id="GO:0005743">
    <property type="term" value="C:mitochondrial inner membrane"/>
    <property type="evidence" value="ECO:0007669"/>
    <property type="project" value="UniProtKB-SubCell"/>
</dbReference>
<organism evidence="7">
    <name type="scientific">Cuerna arida</name>
    <dbReference type="NCBI Taxonomy" id="1464854"/>
    <lineage>
        <taxon>Eukaryota</taxon>
        <taxon>Metazoa</taxon>
        <taxon>Ecdysozoa</taxon>
        <taxon>Arthropoda</taxon>
        <taxon>Hexapoda</taxon>
        <taxon>Insecta</taxon>
        <taxon>Pterygota</taxon>
        <taxon>Neoptera</taxon>
        <taxon>Paraneoptera</taxon>
        <taxon>Hemiptera</taxon>
        <taxon>Auchenorrhyncha</taxon>
        <taxon>Membracoidea</taxon>
        <taxon>Cicadellidae</taxon>
        <taxon>Cicadellinae</taxon>
        <taxon>Proconiini</taxon>
        <taxon>Cuerna</taxon>
    </lineage>
</organism>
<keyword evidence="6" id="KW-1133">Transmembrane helix</keyword>
<evidence type="ECO:0000256" key="3">
    <source>
        <dbReference type="ARBA" id="ARBA00022946"/>
    </source>
</evidence>
<sequence>MLRPFVAKIQQARSYMRPFYAVQSFESEFAKKKKFEPVWLERICLYVVYPVVLFASINLYFIEKKHHESAPETETMILADYMGILNRKFPWGDGETSLLQNPKIKR</sequence>
<keyword evidence="5 6" id="KW-0472">Membrane</keyword>
<accession>A0A1B6GEI3</accession>
<proteinExistence type="predicted"/>
<dbReference type="InterPro" id="IPR001349">
    <property type="entry name" value="Cyt_c_oxidase_su6a"/>
</dbReference>
<protein>
    <submittedName>
        <fullName evidence="7">Uncharacterized protein</fullName>
    </submittedName>
</protein>
<dbReference type="InterPro" id="IPR036418">
    <property type="entry name" value="Cyt_c_oxidase_su6a_sf"/>
</dbReference>
<evidence type="ECO:0000256" key="2">
    <source>
        <dbReference type="ARBA" id="ARBA00022792"/>
    </source>
</evidence>
<dbReference type="SUPFAM" id="SSF81411">
    <property type="entry name" value="Mitochondrial cytochrome c oxidase subunit VIa"/>
    <property type="match status" value="1"/>
</dbReference>
<gene>
    <name evidence="7" type="ORF">g.50508</name>
</gene>
<comment type="subcellular location">
    <subcellularLocation>
        <location evidence="1">Mitochondrion inner membrane</location>
    </subcellularLocation>
</comment>
<evidence type="ECO:0000256" key="5">
    <source>
        <dbReference type="ARBA" id="ARBA00023136"/>
    </source>
</evidence>
<feature type="transmembrane region" description="Helical" evidence="6">
    <location>
        <begin position="43"/>
        <end position="62"/>
    </location>
</feature>
<evidence type="ECO:0000256" key="1">
    <source>
        <dbReference type="ARBA" id="ARBA00004273"/>
    </source>
</evidence>
<dbReference type="AlphaFoldDB" id="A0A1B6GEI3"/>
<keyword evidence="6" id="KW-0812">Transmembrane</keyword>
<feature type="non-terminal residue" evidence="7">
    <location>
        <position position="106"/>
    </location>
</feature>
<evidence type="ECO:0000256" key="4">
    <source>
        <dbReference type="ARBA" id="ARBA00023128"/>
    </source>
</evidence>
<keyword evidence="3" id="KW-0809">Transit peptide</keyword>
<keyword evidence="4" id="KW-0496">Mitochondrion</keyword>
<evidence type="ECO:0000256" key="6">
    <source>
        <dbReference type="SAM" id="Phobius"/>
    </source>
</evidence>
<keyword evidence="2" id="KW-0999">Mitochondrion inner membrane</keyword>
<dbReference type="Pfam" id="PF02046">
    <property type="entry name" value="COX6A"/>
    <property type="match status" value="1"/>
</dbReference>
<name>A0A1B6GEI3_9HEMI</name>
<reference evidence="7" key="1">
    <citation type="submission" date="2015-11" db="EMBL/GenBank/DDBJ databases">
        <title>De novo transcriptome assembly of four potential Pierce s Disease insect vectors from Arizona vineyards.</title>
        <authorList>
            <person name="Tassone E.E."/>
        </authorList>
    </citation>
    <scope>NUCLEOTIDE SEQUENCE</scope>
</reference>